<evidence type="ECO:0000259" key="2">
    <source>
        <dbReference type="PROSITE" id="PS50158"/>
    </source>
</evidence>
<dbReference type="EMBL" id="SZYD01000017">
    <property type="protein sequence ID" value="KAD3067068.1"/>
    <property type="molecule type" value="Genomic_DNA"/>
</dbReference>
<dbReference type="GO" id="GO:0008270">
    <property type="term" value="F:zinc ion binding"/>
    <property type="evidence" value="ECO:0007669"/>
    <property type="project" value="UniProtKB-KW"/>
</dbReference>
<dbReference type="SMART" id="SM00343">
    <property type="entry name" value="ZnF_C2HC"/>
    <property type="match status" value="1"/>
</dbReference>
<keyword evidence="1" id="KW-0862">Zinc</keyword>
<protein>
    <recommendedName>
        <fullName evidence="2">CCHC-type domain-containing protein</fullName>
    </recommendedName>
</protein>
<feature type="domain" description="CCHC-type" evidence="2">
    <location>
        <begin position="186"/>
        <end position="199"/>
    </location>
</feature>
<gene>
    <name evidence="3" type="ORF">E3N88_34948</name>
</gene>
<dbReference type="PROSITE" id="PS50158">
    <property type="entry name" value="ZF_CCHC"/>
    <property type="match status" value="1"/>
</dbReference>
<comment type="caution">
    <text evidence="3">The sequence shown here is derived from an EMBL/GenBank/DDBJ whole genome shotgun (WGS) entry which is preliminary data.</text>
</comment>
<reference evidence="3 4" key="1">
    <citation type="submission" date="2019-05" db="EMBL/GenBank/DDBJ databases">
        <title>Mikania micrantha, genome provides insights into the molecular mechanism of rapid growth.</title>
        <authorList>
            <person name="Liu B."/>
        </authorList>
    </citation>
    <scope>NUCLEOTIDE SEQUENCE [LARGE SCALE GENOMIC DNA]</scope>
    <source>
        <strain evidence="3">NLD-2019</strain>
        <tissue evidence="3">Leaf</tissue>
    </source>
</reference>
<dbReference type="AlphaFoldDB" id="A0A5N6LZQ5"/>
<dbReference type="GO" id="GO:0003676">
    <property type="term" value="F:nucleic acid binding"/>
    <property type="evidence" value="ECO:0007669"/>
    <property type="project" value="InterPro"/>
</dbReference>
<evidence type="ECO:0000313" key="4">
    <source>
        <dbReference type="Proteomes" id="UP000326396"/>
    </source>
</evidence>
<evidence type="ECO:0000256" key="1">
    <source>
        <dbReference type="PROSITE-ProRule" id="PRU00047"/>
    </source>
</evidence>
<evidence type="ECO:0000313" key="3">
    <source>
        <dbReference type="EMBL" id="KAD3067068.1"/>
    </source>
</evidence>
<dbReference type="OrthoDB" id="1744818at2759"/>
<proteinExistence type="predicted"/>
<dbReference type="InterPro" id="IPR036875">
    <property type="entry name" value="Znf_CCHC_sf"/>
</dbReference>
<keyword evidence="1" id="KW-0863">Zinc-finger</keyword>
<keyword evidence="1" id="KW-0479">Metal-binding</keyword>
<keyword evidence="4" id="KW-1185">Reference proteome</keyword>
<dbReference type="Proteomes" id="UP000326396">
    <property type="component" value="Linkage Group LG7"/>
</dbReference>
<accession>A0A5N6LZQ5</accession>
<name>A0A5N6LZQ5_9ASTR</name>
<sequence>MFTLGKRLTFIQFAQYCSIRSQGSVLIHTTQCSVYFSLIADRYHNDSGSSSSQITAEDFKKYEKDNKAICGHLLNHTYCKQMYFWRKFPPSWKYYRNHLKHRKRDMSLQELISHMRNEEANRLKDKLSTLPLNASKANLIESVSADKKNRFKGKEMKHKFNLYGKEGKKIGPSKSGEKFKKKQGQCYVCGKPGHKAYQCYQRKDQISKPSHAAHAYIAEQEDVIAAAIETCLVEYKTQ</sequence>
<organism evidence="3 4">
    <name type="scientific">Mikania micrantha</name>
    <name type="common">bitter vine</name>
    <dbReference type="NCBI Taxonomy" id="192012"/>
    <lineage>
        <taxon>Eukaryota</taxon>
        <taxon>Viridiplantae</taxon>
        <taxon>Streptophyta</taxon>
        <taxon>Embryophyta</taxon>
        <taxon>Tracheophyta</taxon>
        <taxon>Spermatophyta</taxon>
        <taxon>Magnoliopsida</taxon>
        <taxon>eudicotyledons</taxon>
        <taxon>Gunneridae</taxon>
        <taxon>Pentapetalae</taxon>
        <taxon>asterids</taxon>
        <taxon>campanulids</taxon>
        <taxon>Asterales</taxon>
        <taxon>Asteraceae</taxon>
        <taxon>Asteroideae</taxon>
        <taxon>Heliantheae alliance</taxon>
        <taxon>Eupatorieae</taxon>
        <taxon>Mikania</taxon>
    </lineage>
</organism>
<dbReference type="SUPFAM" id="SSF57756">
    <property type="entry name" value="Retrovirus zinc finger-like domains"/>
    <property type="match status" value="1"/>
</dbReference>
<dbReference type="InterPro" id="IPR001878">
    <property type="entry name" value="Znf_CCHC"/>
</dbReference>